<protein>
    <submittedName>
        <fullName evidence="2">Uncharacterized protein</fullName>
    </submittedName>
</protein>
<gene>
    <name evidence="2" type="ORF">GCM10012287_06140</name>
</gene>
<dbReference type="RefSeq" id="WP_189035472.1">
    <property type="nucleotide sequence ID" value="NZ_BMMP01000002.1"/>
</dbReference>
<evidence type="ECO:0000313" key="2">
    <source>
        <dbReference type="EMBL" id="GGO43298.1"/>
    </source>
</evidence>
<evidence type="ECO:0000313" key="3">
    <source>
        <dbReference type="Proteomes" id="UP000631535"/>
    </source>
</evidence>
<dbReference type="Gene3D" id="3.20.20.70">
    <property type="entry name" value="Aldolase class I"/>
    <property type="match status" value="1"/>
</dbReference>
<name>A0ABQ2LUM2_9ACTN</name>
<organism evidence="2 3">
    <name type="scientific">Streptomyces daqingensis</name>
    <dbReference type="NCBI Taxonomy" id="1472640"/>
    <lineage>
        <taxon>Bacteria</taxon>
        <taxon>Bacillati</taxon>
        <taxon>Actinomycetota</taxon>
        <taxon>Actinomycetes</taxon>
        <taxon>Kitasatosporales</taxon>
        <taxon>Streptomycetaceae</taxon>
        <taxon>Streptomyces</taxon>
    </lineage>
</organism>
<evidence type="ECO:0000256" key="1">
    <source>
        <dbReference type="SAM" id="MobiDB-lite"/>
    </source>
</evidence>
<comment type="caution">
    <text evidence="2">The sequence shown here is derived from an EMBL/GenBank/DDBJ whole genome shotgun (WGS) entry which is preliminary data.</text>
</comment>
<dbReference type="EMBL" id="BMMP01000002">
    <property type="protein sequence ID" value="GGO43298.1"/>
    <property type="molecule type" value="Genomic_DNA"/>
</dbReference>
<feature type="compositionally biased region" description="Low complexity" evidence="1">
    <location>
        <begin position="20"/>
        <end position="31"/>
    </location>
</feature>
<reference evidence="3" key="1">
    <citation type="journal article" date="2019" name="Int. J. Syst. Evol. Microbiol.">
        <title>The Global Catalogue of Microorganisms (GCM) 10K type strain sequencing project: providing services to taxonomists for standard genome sequencing and annotation.</title>
        <authorList>
            <consortium name="The Broad Institute Genomics Platform"/>
            <consortium name="The Broad Institute Genome Sequencing Center for Infectious Disease"/>
            <person name="Wu L."/>
            <person name="Ma J."/>
        </authorList>
    </citation>
    <scope>NUCLEOTIDE SEQUENCE [LARGE SCALE GENOMIC DNA]</scope>
    <source>
        <strain evidence="3">CGMCC 4.7178</strain>
    </source>
</reference>
<sequence>MSDSTGDQTSDPISEPTSDAGRPVAGAPAARRTPDGAIEVTAARYRMTVGADGLTARLRHHACGSEDAGPGAPDGAGHHPVLLQLPGALDRSGVPDETLSVSAPRLGTGPDGRPLVTVERRSTAWEQAVTRIECTPEGPQFRWEAAGSGALTTVLPFAARAALGGRGGGLRPSGHAWRTLFTPNPGPPRRLCRGAGESAVIGASGDARPGRGHWFFTPAPLCLALTEDGLPDDADPAGGPAPHGWWTLGAGAPVREMSFAEMAYVPSEGGFHLRLDYEGHTRVEGSFTTPALLVSPGHPDPYEGLRSHRRWLTARGWSADGAAAGASAAHPSRPGWWSEPMFCGWGAQSADAAGTAASTPDLSTAAHYDAYLARLAAHGLTPGTVVIDDKWQRSYGSWEPDTAKWPDLRGWIDERHSDGRKVLLWWRAWATDGVPDEMCVRTPDGRPVALDPDHPGARALLADNITRMLGPRGLGADGLKIDFTADTPSGACLTSHGPHWGIALLHRQLAIIYAAAKEAKPDALVITHTPHPAFADVTDMIRLNDMLRLDDPDPYAPVVPQMRQRAAVARASCPGLLLDTDDWCAPDREQWREYCAVKHELGVPALYVATHLDRTGEPLEEADYAAVGASWARWRAACGDGAFPGGREGPRG</sequence>
<feature type="compositionally biased region" description="Polar residues" evidence="1">
    <location>
        <begin position="1"/>
        <end position="17"/>
    </location>
</feature>
<feature type="region of interest" description="Disordered" evidence="1">
    <location>
        <begin position="1"/>
        <end position="35"/>
    </location>
</feature>
<accession>A0ABQ2LUM2</accession>
<dbReference type="InterPro" id="IPR017853">
    <property type="entry name" value="GH"/>
</dbReference>
<keyword evidence="3" id="KW-1185">Reference proteome</keyword>
<dbReference type="Proteomes" id="UP000631535">
    <property type="component" value="Unassembled WGS sequence"/>
</dbReference>
<dbReference type="SUPFAM" id="SSF51445">
    <property type="entry name" value="(Trans)glycosidases"/>
    <property type="match status" value="1"/>
</dbReference>
<dbReference type="InterPro" id="IPR013785">
    <property type="entry name" value="Aldolase_TIM"/>
</dbReference>
<proteinExistence type="predicted"/>